<keyword evidence="1" id="KW-0472">Membrane</keyword>
<name>A0A2P2QT94_RHIMU</name>
<organism evidence="2">
    <name type="scientific">Rhizophora mucronata</name>
    <name type="common">Asiatic mangrove</name>
    <dbReference type="NCBI Taxonomy" id="61149"/>
    <lineage>
        <taxon>Eukaryota</taxon>
        <taxon>Viridiplantae</taxon>
        <taxon>Streptophyta</taxon>
        <taxon>Embryophyta</taxon>
        <taxon>Tracheophyta</taxon>
        <taxon>Spermatophyta</taxon>
        <taxon>Magnoliopsida</taxon>
        <taxon>eudicotyledons</taxon>
        <taxon>Gunneridae</taxon>
        <taxon>Pentapetalae</taxon>
        <taxon>rosids</taxon>
        <taxon>fabids</taxon>
        <taxon>Malpighiales</taxon>
        <taxon>Rhizophoraceae</taxon>
        <taxon>Rhizophora</taxon>
    </lineage>
</organism>
<proteinExistence type="predicted"/>
<dbReference type="EMBL" id="GGEC01089664">
    <property type="protein sequence ID" value="MBX70148.1"/>
    <property type="molecule type" value="Transcribed_RNA"/>
</dbReference>
<evidence type="ECO:0000256" key="1">
    <source>
        <dbReference type="SAM" id="Phobius"/>
    </source>
</evidence>
<reference evidence="2" key="1">
    <citation type="submission" date="2018-02" db="EMBL/GenBank/DDBJ databases">
        <title>Rhizophora mucronata_Transcriptome.</title>
        <authorList>
            <person name="Meera S.P."/>
            <person name="Sreeshan A."/>
            <person name="Augustine A."/>
        </authorList>
    </citation>
    <scope>NUCLEOTIDE SEQUENCE</scope>
    <source>
        <tissue evidence="2">Leaf</tissue>
    </source>
</reference>
<keyword evidence="1" id="KW-1133">Transmembrane helix</keyword>
<accession>A0A2P2QT94</accession>
<feature type="transmembrane region" description="Helical" evidence="1">
    <location>
        <begin position="6"/>
        <end position="26"/>
    </location>
</feature>
<dbReference type="AlphaFoldDB" id="A0A2P2QT94"/>
<keyword evidence="1" id="KW-0812">Transmembrane</keyword>
<sequence>MVWASALSNVILVCMPFEGIILLLHFSRRIFTSRKFQGTAKK</sequence>
<protein>
    <submittedName>
        <fullName evidence="2">Uncharacterized protein</fullName>
    </submittedName>
</protein>
<evidence type="ECO:0000313" key="2">
    <source>
        <dbReference type="EMBL" id="MBX70148.1"/>
    </source>
</evidence>